<evidence type="ECO:0000313" key="14">
    <source>
        <dbReference type="Proteomes" id="UP000438182"/>
    </source>
</evidence>
<evidence type="ECO:0000313" key="13">
    <source>
        <dbReference type="EMBL" id="MWC00175.1"/>
    </source>
</evidence>
<dbReference type="InterPro" id="IPR002523">
    <property type="entry name" value="MgTranspt_CorA/ZnTranspt_ZntB"/>
</dbReference>
<evidence type="ECO:0000256" key="10">
    <source>
        <dbReference type="ARBA" id="ARBA00034269"/>
    </source>
</evidence>
<dbReference type="CDD" id="cd12830">
    <property type="entry name" value="MtCorA-like"/>
    <property type="match status" value="1"/>
</dbReference>
<comment type="similarity">
    <text evidence="2">Belongs to the CorA metal ion transporter (MIT) (TC 1.A.35) family.</text>
</comment>
<evidence type="ECO:0000256" key="2">
    <source>
        <dbReference type="ARBA" id="ARBA00009765"/>
    </source>
</evidence>
<dbReference type="GO" id="GO:0000287">
    <property type="term" value="F:magnesium ion binding"/>
    <property type="evidence" value="ECO:0007669"/>
    <property type="project" value="TreeGrafter"/>
</dbReference>
<gene>
    <name evidence="13" type="ORF">GB864_16660</name>
</gene>
<dbReference type="GO" id="GO:0050897">
    <property type="term" value="F:cobalt ion binding"/>
    <property type="evidence" value="ECO:0007669"/>
    <property type="project" value="TreeGrafter"/>
</dbReference>
<evidence type="ECO:0000256" key="6">
    <source>
        <dbReference type="ARBA" id="ARBA00022842"/>
    </source>
</evidence>
<keyword evidence="3" id="KW-0813">Transport</keyword>
<evidence type="ECO:0000256" key="3">
    <source>
        <dbReference type="ARBA" id="ARBA00022448"/>
    </source>
</evidence>
<accession>A0A6I4P858</accession>
<dbReference type="EMBL" id="WSTA01000108">
    <property type="protein sequence ID" value="MWC00175.1"/>
    <property type="molecule type" value="Genomic_DNA"/>
</dbReference>
<dbReference type="RefSeq" id="WP_160426817.1">
    <property type="nucleotide sequence ID" value="NZ_WSTA01000108.1"/>
</dbReference>
<comment type="caution">
    <text evidence="13">The sequence shown here is derived from an EMBL/GenBank/DDBJ whole genome shotgun (WGS) entry which is preliminary data.</text>
</comment>
<dbReference type="Gene3D" id="3.30.460.20">
    <property type="entry name" value="CorA soluble domain-like"/>
    <property type="match status" value="1"/>
</dbReference>
<evidence type="ECO:0000256" key="5">
    <source>
        <dbReference type="ARBA" id="ARBA00022692"/>
    </source>
</evidence>
<evidence type="ECO:0000256" key="7">
    <source>
        <dbReference type="ARBA" id="ARBA00022989"/>
    </source>
</evidence>
<organism evidence="13 14">
    <name type="scientific">Agromyces seonyuensis</name>
    <dbReference type="NCBI Taxonomy" id="2662446"/>
    <lineage>
        <taxon>Bacteria</taxon>
        <taxon>Bacillati</taxon>
        <taxon>Actinomycetota</taxon>
        <taxon>Actinomycetes</taxon>
        <taxon>Micrococcales</taxon>
        <taxon>Microbacteriaceae</taxon>
        <taxon>Agromyces</taxon>
    </lineage>
</organism>
<keyword evidence="8" id="KW-0406">Ion transport</keyword>
<evidence type="ECO:0000256" key="9">
    <source>
        <dbReference type="ARBA" id="ARBA00023136"/>
    </source>
</evidence>
<evidence type="ECO:0000256" key="4">
    <source>
        <dbReference type="ARBA" id="ARBA00022475"/>
    </source>
</evidence>
<keyword evidence="14" id="KW-1185">Reference proteome</keyword>
<dbReference type="PANTHER" id="PTHR46494">
    <property type="entry name" value="CORA FAMILY METAL ION TRANSPORTER (EUROFUNG)"/>
    <property type="match status" value="1"/>
</dbReference>
<feature type="transmembrane region" description="Helical" evidence="12">
    <location>
        <begin position="305"/>
        <end position="325"/>
    </location>
</feature>
<dbReference type="InterPro" id="IPR045861">
    <property type="entry name" value="CorA_cytoplasmic_dom"/>
</dbReference>
<feature type="transmembrane region" description="Helical" evidence="12">
    <location>
        <begin position="274"/>
        <end position="293"/>
    </location>
</feature>
<dbReference type="AlphaFoldDB" id="A0A6I4P858"/>
<dbReference type="InterPro" id="IPR045863">
    <property type="entry name" value="CorA_TM1_TM2"/>
</dbReference>
<dbReference type="SUPFAM" id="SSF143865">
    <property type="entry name" value="CorA soluble domain-like"/>
    <property type="match status" value="1"/>
</dbReference>
<dbReference type="FunFam" id="1.20.58.340:FF:000004">
    <property type="entry name" value="Magnesium transport protein CorA"/>
    <property type="match status" value="1"/>
</dbReference>
<dbReference type="GO" id="GO:0015095">
    <property type="term" value="F:magnesium ion transmembrane transporter activity"/>
    <property type="evidence" value="ECO:0007669"/>
    <property type="project" value="TreeGrafter"/>
</dbReference>
<comment type="function">
    <text evidence="11">Mediates influx of magnesium ions. Alternates between open and closed states. Activated by low cytoplasmic Mg(2+) levels. Inactive when cytoplasmic Mg(2+) levels are high.</text>
</comment>
<dbReference type="SUPFAM" id="SSF144083">
    <property type="entry name" value="Magnesium transport protein CorA, transmembrane region"/>
    <property type="match status" value="1"/>
</dbReference>
<proteinExistence type="inferred from homology"/>
<evidence type="ECO:0000256" key="8">
    <source>
        <dbReference type="ARBA" id="ARBA00023065"/>
    </source>
</evidence>
<keyword evidence="7 12" id="KW-1133">Transmembrane helix</keyword>
<keyword evidence="9 12" id="KW-0472">Membrane</keyword>
<dbReference type="Gene3D" id="1.20.58.340">
    <property type="entry name" value="Magnesium transport protein CorA, transmembrane region"/>
    <property type="match status" value="2"/>
</dbReference>
<keyword evidence="5 12" id="KW-0812">Transmembrane</keyword>
<keyword evidence="6" id="KW-0460">Magnesium</keyword>
<dbReference type="GO" id="GO:0015087">
    <property type="term" value="F:cobalt ion transmembrane transporter activity"/>
    <property type="evidence" value="ECO:0007669"/>
    <property type="project" value="TreeGrafter"/>
</dbReference>
<dbReference type="PANTHER" id="PTHR46494:SF1">
    <property type="entry name" value="CORA FAMILY METAL ION TRANSPORTER (EUROFUNG)"/>
    <property type="match status" value="1"/>
</dbReference>
<evidence type="ECO:0000256" key="11">
    <source>
        <dbReference type="ARBA" id="ARBA00045497"/>
    </source>
</evidence>
<keyword evidence="4" id="KW-1003">Cell membrane</keyword>
<dbReference type="Proteomes" id="UP000438182">
    <property type="component" value="Unassembled WGS sequence"/>
</dbReference>
<evidence type="ECO:0000256" key="1">
    <source>
        <dbReference type="ARBA" id="ARBA00004651"/>
    </source>
</evidence>
<sequence>MSVIDNAIYRDGKRLIEPTSLDETFELCQRESGFAWIGLADPTDTELDEVAAEFGLHPLAVEDARIGHQRPKLDRYGDQLFLVLRPAFYIDATEKVEFGELHFFVGTMFAVSIRRGYTADPLAVRHRLEADATLLSRGAAAIVYGALDVVVDGYEPVIAGLENDIDEIEDQLFSGDPAVTKRIYDLAVEVMGFQRATKPLLAVFDGLTKLADEFDVDLELRRSFRDVKDHILHVVEKADGFRELLGNALDVHGTLVAQRQNDVALAQTEQTKKISGWAAVFFAPSLVGTIYGMNFRYMPELDWHLGYPGALVAMFLSGLVLYLIFKRKKWI</sequence>
<dbReference type="Pfam" id="PF01544">
    <property type="entry name" value="CorA"/>
    <property type="match status" value="1"/>
</dbReference>
<reference evidence="13 14" key="1">
    <citation type="submission" date="2019-12" db="EMBL/GenBank/DDBJ databases">
        <authorList>
            <person name="Kim Y.S."/>
        </authorList>
    </citation>
    <scope>NUCLEOTIDE SEQUENCE [LARGE SCALE GENOMIC DNA]</scope>
    <source>
        <strain evidence="13 14">MMS17-SY077</strain>
    </source>
</reference>
<protein>
    <submittedName>
        <fullName evidence="13">Transporter</fullName>
    </submittedName>
</protein>
<evidence type="ECO:0000256" key="12">
    <source>
        <dbReference type="SAM" id="Phobius"/>
    </source>
</evidence>
<name>A0A6I4P858_9MICO</name>
<comment type="catalytic activity">
    <reaction evidence="10">
        <text>Mg(2+)(in) = Mg(2+)(out)</text>
        <dbReference type="Rhea" id="RHEA:29827"/>
        <dbReference type="ChEBI" id="CHEBI:18420"/>
    </reaction>
</comment>
<dbReference type="GO" id="GO:0005886">
    <property type="term" value="C:plasma membrane"/>
    <property type="evidence" value="ECO:0007669"/>
    <property type="project" value="UniProtKB-SubCell"/>
</dbReference>
<comment type="subcellular location">
    <subcellularLocation>
        <location evidence="1">Cell membrane</location>
        <topology evidence="1">Multi-pass membrane protein</topology>
    </subcellularLocation>
</comment>